<feature type="binding site" evidence="12 16">
    <location>
        <position position="410"/>
    </location>
    <ligand>
        <name>substrate</name>
    </ligand>
</feature>
<dbReference type="Pfam" id="PF00815">
    <property type="entry name" value="Histidinol_dh"/>
    <property type="match status" value="1"/>
</dbReference>
<evidence type="ECO:0000256" key="3">
    <source>
        <dbReference type="ARBA" id="ARBA00010178"/>
    </source>
</evidence>
<dbReference type="UniPathway" id="UPA00031">
    <property type="reaction ID" value="UER00014"/>
</dbReference>
<evidence type="ECO:0000256" key="8">
    <source>
        <dbReference type="ARBA" id="ARBA00023002"/>
    </source>
</evidence>
<feature type="active site" description="Proton acceptor" evidence="12 14">
    <location>
        <position position="322"/>
    </location>
</feature>
<dbReference type="GO" id="GO:0008270">
    <property type="term" value="F:zinc ion binding"/>
    <property type="evidence" value="ECO:0007669"/>
    <property type="project" value="UniProtKB-UniRule"/>
</dbReference>
<dbReference type="GO" id="GO:0051287">
    <property type="term" value="F:NAD binding"/>
    <property type="evidence" value="ECO:0007669"/>
    <property type="project" value="InterPro"/>
</dbReference>
<dbReference type="eggNOG" id="COG0141">
    <property type="taxonomic scope" value="Bacteria"/>
</dbReference>
<dbReference type="HOGENOM" id="CLU_006732_3_0_10"/>
<evidence type="ECO:0000256" key="1">
    <source>
        <dbReference type="ARBA" id="ARBA00003850"/>
    </source>
</evidence>
<dbReference type="HAMAP" id="MF_01024">
    <property type="entry name" value="HisD"/>
    <property type="match status" value="1"/>
</dbReference>
<dbReference type="SUPFAM" id="SSF53720">
    <property type="entry name" value="ALDH-like"/>
    <property type="match status" value="1"/>
</dbReference>
<proteinExistence type="inferred from homology"/>
<evidence type="ECO:0000256" key="15">
    <source>
        <dbReference type="PIRSR" id="PIRSR000099-2"/>
    </source>
</evidence>
<gene>
    <name evidence="12 19" type="primary">hisD</name>
    <name evidence="19" type="ORF">HMPREF0645_1983</name>
</gene>
<keyword evidence="9 12" id="KW-0520">NAD</keyword>
<dbReference type="AlphaFoldDB" id="D1PYE8"/>
<feature type="binding site" evidence="12 16">
    <location>
        <position position="323"/>
    </location>
    <ligand>
        <name>substrate</name>
    </ligand>
</feature>
<dbReference type="InterPro" id="IPR022695">
    <property type="entry name" value="Histidinol_DH_monofunct"/>
</dbReference>
<dbReference type="FunFam" id="3.40.50.1980:FF:000002">
    <property type="entry name" value="Histidinol dehydrogenase, chloroplastic"/>
    <property type="match status" value="1"/>
</dbReference>
<comment type="caution">
    <text evidence="19">The sequence shown here is derived from an EMBL/GenBank/DDBJ whole genome shotgun (WGS) entry which is preliminary data.</text>
</comment>
<name>D1PYE8_9BACT</name>
<comment type="pathway">
    <text evidence="2 12">Amino-acid biosynthesis; L-histidine biosynthesis; L-histidine from 5-phospho-alpha-D-ribose 1-diphosphate: step 9/9.</text>
</comment>
<keyword evidence="5 12" id="KW-0028">Amino-acid biosynthesis</keyword>
<evidence type="ECO:0000256" key="10">
    <source>
        <dbReference type="ARBA" id="ARBA00023102"/>
    </source>
</evidence>
<dbReference type="OrthoDB" id="9805269at2"/>
<keyword evidence="6 12" id="KW-0479">Metal-binding</keyword>
<evidence type="ECO:0000256" key="2">
    <source>
        <dbReference type="ARBA" id="ARBA00004940"/>
    </source>
</evidence>
<evidence type="ECO:0000256" key="16">
    <source>
        <dbReference type="PIRSR" id="PIRSR000099-3"/>
    </source>
</evidence>
<evidence type="ECO:0000256" key="11">
    <source>
        <dbReference type="ARBA" id="ARBA00049489"/>
    </source>
</evidence>
<feature type="binding site" evidence="12 15">
    <location>
        <position position="124"/>
    </location>
    <ligand>
        <name>NAD(+)</name>
        <dbReference type="ChEBI" id="CHEBI:57540"/>
    </ligand>
</feature>
<feature type="binding site" evidence="12 17">
    <location>
        <position position="415"/>
    </location>
    <ligand>
        <name>Zn(2+)</name>
        <dbReference type="ChEBI" id="CHEBI:29105"/>
    </ligand>
</feature>
<feature type="binding site" evidence="12 17">
    <location>
        <position position="258"/>
    </location>
    <ligand>
        <name>Zn(2+)</name>
        <dbReference type="ChEBI" id="CHEBI:29105"/>
    </ligand>
</feature>
<dbReference type="PROSITE" id="PS00611">
    <property type="entry name" value="HISOL_DEHYDROGENASE"/>
    <property type="match status" value="1"/>
</dbReference>
<dbReference type="Gene3D" id="1.20.5.1300">
    <property type="match status" value="1"/>
</dbReference>
<dbReference type="InterPro" id="IPR016161">
    <property type="entry name" value="Ald_DH/histidinol_DH"/>
</dbReference>
<evidence type="ECO:0000256" key="5">
    <source>
        <dbReference type="ARBA" id="ARBA00022605"/>
    </source>
</evidence>
<evidence type="ECO:0000256" key="12">
    <source>
        <dbReference type="HAMAP-Rule" id="MF_01024"/>
    </source>
</evidence>
<feature type="binding site" evidence="12 16">
    <location>
        <position position="415"/>
    </location>
    <ligand>
        <name>substrate</name>
    </ligand>
</feature>
<dbReference type="PANTHER" id="PTHR21256">
    <property type="entry name" value="HISTIDINOL DEHYDROGENASE HDH"/>
    <property type="match status" value="1"/>
</dbReference>
<comment type="similarity">
    <text evidence="3 12 13 18">Belongs to the histidinol dehydrogenase family.</text>
</comment>
<dbReference type="InterPro" id="IPR001692">
    <property type="entry name" value="Histidinol_DH_CS"/>
</dbReference>
<dbReference type="RefSeq" id="WP_007174086.1">
    <property type="nucleotide sequence ID" value="NZ_GG704781.1"/>
</dbReference>
<sequence>MHIIKYPPKSEWSRILKRPHLDVSQLNETVNEILSDVKSRGDEAVRHYEALFDQADLGDLTVSDEEIDEAMSMVSTDLKEALELAYHNISKFHESQLFHGKMVETAQGVVCWQKSVAIEKVGLYIPGGTAPLFSTVLMLATPAKIAGCKDIVLCTPPNHDGKIHPAILVAAHIAGVDRIFKAGGVQAIGAMAYGTQTIPKVYKIFGPGNQYVMAAKQQVSLHDVAIDMPAGPSEVCVIADEGSNAEFVAADLLSQAEHGSDSQVMLISTSDNLITEVRSQVERQLENLPRREIASDALKNSKFVLVHDMDEAMRLSNEYAPEHLILSTGNFEEMADKVVNAGSVFMGKWSCESAGDYASGTNHTLPTHQYALAYSGVNLDSYCRKITFQQLSENGVSSIGNAVVRMAEDEGLEAHAHAMRIRLKKVDDKKESIISPLNHKVRKG</sequence>
<evidence type="ECO:0000313" key="19">
    <source>
        <dbReference type="EMBL" id="EFA43613.1"/>
    </source>
</evidence>
<dbReference type="EC" id="1.1.1.23" evidence="4 12"/>
<comment type="cofactor">
    <cofactor evidence="12 17">
        <name>Zn(2+)</name>
        <dbReference type="ChEBI" id="CHEBI:29105"/>
    </cofactor>
    <text evidence="12 17">Binds 1 zinc ion per subunit.</text>
</comment>
<dbReference type="PRINTS" id="PR00083">
    <property type="entry name" value="HOLDHDRGNASE"/>
</dbReference>
<dbReference type="Gene3D" id="3.40.50.1980">
    <property type="entry name" value="Nitrogenase molybdenum iron protein domain"/>
    <property type="match status" value="2"/>
</dbReference>
<comment type="function">
    <text evidence="1 12">Catalyzes the sequential NAD-dependent oxidations of L-histidinol to L-histidinaldehyde and then to L-histidine.</text>
</comment>
<keyword evidence="10 12" id="KW-0368">Histidine biosynthesis</keyword>
<dbReference type="GO" id="GO:0004399">
    <property type="term" value="F:histidinol dehydrogenase activity"/>
    <property type="evidence" value="ECO:0007669"/>
    <property type="project" value="UniProtKB-UniRule"/>
</dbReference>
<evidence type="ECO:0000256" key="4">
    <source>
        <dbReference type="ARBA" id="ARBA00012965"/>
    </source>
</evidence>
<dbReference type="InterPro" id="IPR012131">
    <property type="entry name" value="Hstdl_DH"/>
</dbReference>
<accession>D1PYE8</accession>
<keyword evidence="8 12" id="KW-0560">Oxidoreductase</keyword>
<evidence type="ECO:0000256" key="13">
    <source>
        <dbReference type="PIRNR" id="PIRNR000099"/>
    </source>
</evidence>
<reference evidence="19 20" key="1">
    <citation type="submission" date="2009-10" db="EMBL/GenBank/DDBJ databases">
        <authorList>
            <person name="Qin X."/>
            <person name="Bachman B."/>
            <person name="Battles P."/>
            <person name="Bell A."/>
            <person name="Bess C."/>
            <person name="Bickham C."/>
            <person name="Chaboub L."/>
            <person name="Chen D."/>
            <person name="Coyle M."/>
            <person name="Deiros D.R."/>
            <person name="Dinh H."/>
            <person name="Forbes L."/>
            <person name="Fowler G."/>
            <person name="Francisco L."/>
            <person name="Fu Q."/>
            <person name="Gubbala S."/>
            <person name="Hale W."/>
            <person name="Han Y."/>
            <person name="Hemphill L."/>
            <person name="Highlander S.K."/>
            <person name="Hirani K."/>
            <person name="Hogues M."/>
            <person name="Jackson L."/>
            <person name="Jakkamsetti A."/>
            <person name="Javaid M."/>
            <person name="Jiang H."/>
            <person name="Korchina V."/>
            <person name="Kovar C."/>
            <person name="Lara F."/>
            <person name="Lee S."/>
            <person name="Mata R."/>
            <person name="Mathew T."/>
            <person name="Moen C."/>
            <person name="Morales K."/>
            <person name="Munidasa M."/>
            <person name="Nazareth L."/>
            <person name="Ngo R."/>
            <person name="Nguyen L."/>
            <person name="Okwuonu G."/>
            <person name="Ongeri F."/>
            <person name="Patil S."/>
            <person name="Petrosino J."/>
            <person name="Pham C."/>
            <person name="Pham P."/>
            <person name="Pu L.-L."/>
            <person name="Puazo M."/>
            <person name="Raj R."/>
            <person name="Reid J."/>
            <person name="Rouhana J."/>
            <person name="Saada N."/>
            <person name="Shang Y."/>
            <person name="Simmons D."/>
            <person name="Thornton R."/>
            <person name="Warren J."/>
            <person name="Weissenberger G."/>
            <person name="Zhang J."/>
            <person name="Zhang L."/>
            <person name="Zhou C."/>
            <person name="Zhu D."/>
            <person name="Muzny D."/>
            <person name="Worley K."/>
            <person name="Gibbs R."/>
        </authorList>
    </citation>
    <scope>NUCLEOTIDE SEQUENCE [LARGE SCALE GENOMIC DNA]</scope>
    <source>
        <strain evidence="19 20">DSM 17361</strain>
    </source>
</reference>
<dbReference type="FunFam" id="3.40.50.1980:FF:000001">
    <property type="entry name" value="Histidinol dehydrogenase"/>
    <property type="match status" value="1"/>
</dbReference>
<dbReference type="EMBL" id="ACKS01000077">
    <property type="protein sequence ID" value="EFA43613.1"/>
    <property type="molecule type" value="Genomic_DNA"/>
</dbReference>
<evidence type="ECO:0000256" key="6">
    <source>
        <dbReference type="ARBA" id="ARBA00022723"/>
    </source>
</evidence>
<protein>
    <recommendedName>
        <fullName evidence="4 12">Histidinol dehydrogenase</fullName>
        <shortName evidence="12">HDH</shortName>
        <ecNumber evidence="4 12">1.1.1.23</ecNumber>
    </recommendedName>
</protein>
<dbReference type="CDD" id="cd06572">
    <property type="entry name" value="Histidinol_dh"/>
    <property type="match status" value="1"/>
</dbReference>
<feature type="binding site" evidence="12 15">
    <location>
        <position position="209"/>
    </location>
    <ligand>
        <name>NAD(+)</name>
        <dbReference type="ChEBI" id="CHEBI:57540"/>
    </ligand>
</feature>
<comment type="catalytic activity">
    <reaction evidence="11 12">
        <text>L-histidinol + 2 NAD(+) + H2O = L-histidine + 2 NADH + 3 H(+)</text>
        <dbReference type="Rhea" id="RHEA:20641"/>
        <dbReference type="ChEBI" id="CHEBI:15377"/>
        <dbReference type="ChEBI" id="CHEBI:15378"/>
        <dbReference type="ChEBI" id="CHEBI:57540"/>
        <dbReference type="ChEBI" id="CHEBI:57595"/>
        <dbReference type="ChEBI" id="CHEBI:57699"/>
        <dbReference type="ChEBI" id="CHEBI:57945"/>
        <dbReference type="EC" id="1.1.1.23"/>
    </reaction>
</comment>
<feature type="active site" description="Proton acceptor" evidence="12 14">
    <location>
        <position position="323"/>
    </location>
</feature>
<dbReference type="NCBIfam" id="TIGR00069">
    <property type="entry name" value="hisD"/>
    <property type="match status" value="1"/>
</dbReference>
<organism evidence="19 20">
    <name type="scientific">Hallella bergensis DSM 17361</name>
    <dbReference type="NCBI Taxonomy" id="585502"/>
    <lineage>
        <taxon>Bacteria</taxon>
        <taxon>Pseudomonadati</taxon>
        <taxon>Bacteroidota</taxon>
        <taxon>Bacteroidia</taxon>
        <taxon>Bacteroidales</taxon>
        <taxon>Prevotellaceae</taxon>
        <taxon>Hallella</taxon>
    </lineage>
</organism>
<evidence type="ECO:0000313" key="20">
    <source>
        <dbReference type="Proteomes" id="UP000003160"/>
    </source>
</evidence>
<dbReference type="PIRSF" id="PIRSF000099">
    <property type="entry name" value="Histidinol_dh"/>
    <property type="match status" value="1"/>
</dbReference>
<evidence type="ECO:0000256" key="14">
    <source>
        <dbReference type="PIRSR" id="PIRSR000099-1"/>
    </source>
</evidence>
<evidence type="ECO:0000256" key="17">
    <source>
        <dbReference type="PIRSR" id="PIRSR000099-4"/>
    </source>
</evidence>
<dbReference type="Proteomes" id="UP000003160">
    <property type="component" value="Unassembled WGS sequence"/>
</dbReference>
<dbReference type="GO" id="GO:0000105">
    <property type="term" value="P:L-histidine biosynthetic process"/>
    <property type="evidence" value="ECO:0007669"/>
    <property type="project" value="UniProtKB-UniRule"/>
</dbReference>
<dbReference type="PANTHER" id="PTHR21256:SF2">
    <property type="entry name" value="HISTIDINE BIOSYNTHESIS TRIFUNCTIONAL PROTEIN"/>
    <property type="match status" value="1"/>
</dbReference>
<evidence type="ECO:0000256" key="9">
    <source>
        <dbReference type="ARBA" id="ARBA00023027"/>
    </source>
</evidence>
<keyword evidence="7 12" id="KW-0862">Zinc</keyword>
<evidence type="ECO:0000256" key="7">
    <source>
        <dbReference type="ARBA" id="ARBA00022833"/>
    </source>
</evidence>
<feature type="binding site" evidence="12 16">
    <location>
        <position position="258"/>
    </location>
    <ligand>
        <name>substrate</name>
    </ligand>
</feature>
<feature type="binding site" evidence="12 16">
    <location>
        <position position="255"/>
    </location>
    <ligand>
        <name>substrate</name>
    </ligand>
</feature>
<feature type="binding site" evidence="12 16">
    <location>
        <position position="356"/>
    </location>
    <ligand>
        <name>substrate</name>
    </ligand>
</feature>
<feature type="binding site" evidence="12 16">
    <location>
        <position position="233"/>
    </location>
    <ligand>
        <name>substrate</name>
    </ligand>
</feature>
<evidence type="ECO:0000256" key="18">
    <source>
        <dbReference type="RuleBase" id="RU004175"/>
    </source>
</evidence>
<feature type="binding site" evidence="12 15">
    <location>
        <position position="186"/>
    </location>
    <ligand>
        <name>NAD(+)</name>
        <dbReference type="ChEBI" id="CHEBI:57540"/>
    </ligand>
</feature>
<feature type="binding site" evidence="12 17">
    <location>
        <position position="356"/>
    </location>
    <ligand>
        <name>Zn(2+)</name>
        <dbReference type="ChEBI" id="CHEBI:29105"/>
    </ligand>
</feature>
<keyword evidence="20" id="KW-1185">Reference proteome</keyword>
<dbReference type="GO" id="GO:0005829">
    <property type="term" value="C:cytosol"/>
    <property type="evidence" value="ECO:0007669"/>
    <property type="project" value="TreeGrafter"/>
</dbReference>
<feature type="binding site" evidence="12 17">
    <location>
        <position position="255"/>
    </location>
    <ligand>
        <name>Zn(2+)</name>
        <dbReference type="ChEBI" id="CHEBI:29105"/>
    </ligand>
</feature>